<reference evidence="1 2" key="2">
    <citation type="submission" date="2008-10" db="EMBL/GenBank/DDBJ databases">
        <title>Draft genome sequence of Anaerococcus hydrogenalis (DSM 7454).</title>
        <authorList>
            <person name="Sudarsanam P."/>
            <person name="Ley R."/>
            <person name="Guruge J."/>
            <person name="Turnbaugh P.J."/>
            <person name="Mahowald M."/>
            <person name="Liep D."/>
            <person name="Gordon J."/>
        </authorList>
    </citation>
    <scope>NUCLEOTIDE SEQUENCE [LARGE SCALE GENOMIC DNA]</scope>
    <source>
        <strain evidence="1 2">DSM 7454</strain>
    </source>
</reference>
<sequence>MKLPLNNDKIDWTYMETLTQAIKKLVIKDLVLYTDQKISASKKVIANNKE</sequence>
<gene>
    <name evidence="1" type="ORF">ANHYDRO_00557</name>
</gene>
<dbReference type="STRING" id="561177.ANHYDRO_00557"/>
<reference evidence="1 2" key="1">
    <citation type="submission" date="2008-09" db="EMBL/GenBank/DDBJ databases">
        <authorList>
            <person name="Fulton L."/>
            <person name="Clifton S."/>
            <person name="Fulton B."/>
            <person name="Xu J."/>
            <person name="Minx P."/>
            <person name="Pepin K.H."/>
            <person name="Johnson M."/>
            <person name="Thiruvilangam P."/>
            <person name="Bhonagiri V."/>
            <person name="Nash W.E."/>
            <person name="Mardis E.R."/>
            <person name="Wilson R.K."/>
        </authorList>
    </citation>
    <scope>NUCLEOTIDE SEQUENCE [LARGE SCALE GENOMIC DNA]</scope>
    <source>
        <strain evidence="1 2">DSM 7454</strain>
    </source>
</reference>
<dbReference type="AlphaFoldDB" id="B6W7K8"/>
<evidence type="ECO:0000313" key="2">
    <source>
        <dbReference type="Proteomes" id="UP000005451"/>
    </source>
</evidence>
<organism evidence="1 2">
    <name type="scientific">Anaerococcus hydrogenalis DSM 7454</name>
    <dbReference type="NCBI Taxonomy" id="561177"/>
    <lineage>
        <taxon>Bacteria</taxon>
        <taxon>Bacillati</taxon>
        <taxon>Bacillota</taxon>
        <taxon>Tissierellia</taxon>
        <taxon>Tissierellales</taxon>
        <taxon>Peptoniphilaceae</taxon>
        <taxon>Anaerococcus</taxon>
    </lineage>
</organism>
<dbReference type="Proteomes" id="UP000005451">
    <property type="component" value="Unassembled WGS sequence"/>
</dbReference>
<dbReference type="RefSeq" id="WP_004813036.1">
    <property type="nucleotide sequence ID" value="NZ_ABXA01000014.1"/>
</dbReference>
<name>B6W7K8_9FIRM</name>
<dbReference type="EMBL" id="ABXA01000014">
    <property type="protein sequence ID" value="EEB36615.1"/>
    <property type="molecule type" value="Genomic_DNA"/>
</dbReference>
<accession>B6W7K8</accession>
<evidence type="ECO:0000313" key="1">
    <source>
        <dbReference type="EMBL" id="EEB36615.1"/>
    </source>
</evidence>
<comment type="caution">
    <text evidence="1">The sequence shown here is derived from an EMBL/GenBank/DDBJ whole genome shotgun (WGS) entry which is preliminary data.</text>
</comment>
<proteinExistence type="predicted"/>
<protein>
    <submittedName>
        <fullName evidence="1">Uncharacterized protein</fullName>
    </submittedName>
</protein>